<feature type="transmembrane region" description="Helical" evidence="1">
    <location>
        <begin position="38"/>
        <end position="62"/>
    </location>
</feature>
<protein>
    <submittedName>
        <fullName evidence="2">Uncharacterized protein</fullName>
    </submittedName>
</protein>
<evidence type="ECO:0000313" key="3">
    <source>
        <dbReference type="Proteomes" id="UP001433268"/>
    </source>
</evidence>
<sequence length="250" mass="27012">MANETKITASSSDFEVDPRDLAYQGHVKSIRLVDSVRVGLTALALLCGITILGTSGDALMVYNTTNVPPNFQLSLWPRQFDLRPSVALVVGSAIVVLTNIVSLVFSKIKMVSNAYSAAHPLCSSSSAGELTNMKPRSKLRNGTSLHTPLTFAAPFVGFVAVMISMILFYAVNASTTVDTVQSWSCRWESVSMQMKPHFGAVCKETKTALYLSIILIPVEAFVLSLAGYQMILERKAAGMERSRKGSPALS</sequence>
<dbReference type="Proteomes" id="UP001433268">
    <property type="component" value="Unassembled WGS sequence"/>
</dbReference>
<accession>A0ABR1V5A1</accession>
<keyword evidence="1" id="KW-0472">Membrane</keyword>
<gene>
    <name evidence="2" type="ORF">PG997_012829</name>
</gene>
<keyword evidence="1" id="KW-0812">Transmembrane</keyword>
<dbReference type="RefSeq" id="XP_066662835.1">
    <property type="nucleotide sequence ID" value="XM_066817143.1"/>
</dbReference>
<feature type="transmembrane region" description="Helical" evidence="1">
    <location>
        <begin position="149"/>
        <end position="171"/>
    </location>
</feature>
<feature type="transmembrane region" description="Helical" evidence="1">
    <location>
        <begin position="82"/>
        <end position="105"/>
    </location>
</feature>
<keyword evidence="1" id="KW-1133">Transmembrane helix</keyword>
<keyword evidence="3" id="KW-1185">Reference proteome</keyword>
<evidence type="ECO:0000256" key="1">
    <source>
        <dbReference type="SAM" id="Phobius"/>
    </source>
</evidence>
<dbReference type="EMBL" id="JAQQWN010000009">
    <property type="protein sequence ID" value="KAK8066082.1"/>
    <property type="molecule type" value="Genomic_DNA"/>
</dbReference>
<evidence type="ECO:0000313" key="2">
    <source>
        <dbReference type="EMBL" id="KAK8066082.1"/>
    </source>
</evidence>
<proteinExistence type="predicted"/>
<organism evidence="2 3">
    <name type="scientific">Apiospora hydei</name>
    <dbReference type="NCBI Taxonomy" id="1337664"/>
    <lineage>
        <taxon>Eukaryota</taxon>
        <taxon>Fungi</taxon>
        <taxon>Dikarya</taxon>
        <taxon>Ascomycota</taxon>
        <taxon>Pezizomycotina</taxon>
        <taxon>Sordariomycetes</taxon>
        <taxon>Xylariomycetidae</taxon>
        <taxon>Amphisphaeriales</taxon>
        <taxon>Apiosporaceae</taxon>
        <taxon>Apiospora</taxon>
    </lineage>
</organism>
<name>A0ABR1V5A1_9PEZI</name>
<reference evidence="2 3" key="1">
    <citation type="submission" date="2023-01" db="EMBL/GenBank/DDBJ databases">
        <title>Analysis of 21 Apiospora genomes using comparative genomics revels a genus with tremendous synthesis potential of carbohydrate active enzymes and secondary metabolites.</title>
        <authorList>
            <person name="Sorensen T."/>
        </authorList>
    </citation>
    <scope>NUCLEOTIDE SEQUENCE [LARGE SCALE GENOMIC DNA]</scope>
    <source>
        <strain evidence="2 3">CBS 114990</strain>
    </source>
</reference>
<feature type="transmembrane region" description="Helical" evidence="1">
    <location>
        <begin position="208"/>
        <end position="231"/>
    </location>
</feature>
<dbReference type="GeneID" id="92050203"/>
<comment type="caution">
    <text evidence="2">The sequence shown here is derived from an EMBL/GenBank/DDBJ whole genome shotgun (WGS) entry which is preliminary data.</text>
</comment>